<sequence>MGSSCAVGLSRALLPSESVYLSRRSHQFIRQRSSLGCFAVQGLASQRRILRAATRAAVIISLRGDSSPSTGAIRTPLS</sequence>
<dbReference type="EMBL" id="CP097508">
    <property type="protein sequence ID" value="URE11618.1"/>
    <property type="molecule type" value="Genomic_DNA"/>
</dbReference>
<dbReference type="Proteomes" id="UP001055439">
    <property type="component" value="Chromosome 6"/>
</dbReference>
<reference evidence="1" key="1">
    <citation type="submission" date="2022-05" db="EMBL/GenBank/DDBJ databases">
        <title>The Musa troglodytarum L. genome provides insights into the mechanism of non-climacteric behaviour and enrichment of carotenoids.</title>
        <authorList>
            <person name="Wang J."/>
        </authorList>
    </citation>
    <scope>NUCLEOTIDE SEQUENCE</scope>
    <source>
        <tissue evidence="1">Leaf</tissue>
    </source>
</reference>
<accession>A0A9E7K9C4</accession>
<name>A0A9E7K9C4_9LILI</name>
<keyword evidence="2" id="KW-1185">Reference proteome</keyword>
<evidence type="ECO:0000313" key="2">
    <source>
        <dbReference type="Proteomes" id="UP001055439"/>
    </source>
</evidence>
<gene>
    <name evidence="1" type="ORF">MUK42_35606</name>
</gene>
<proteinExistence type="predicted"/>
<dbReference type="AlphaFoldDB" id="A0A9E7K9C4"/>
<protein>
    <submittedName>
        <fullName evidence="1">Uncharacterized protein</fullName>
    </submittedName>
</protein>
<evidence type="ECO:0000313" key="1">
    <source>
        <dbReference type="EMBL" id="URE11618.1"/>
    </source>
</evidence>
<organism evidence="1 2">
    <name type="scientific">Musa troglodytarum</name>
    <name type="common">fe'i banana</name>
    <dbReference type="NCBI Taxonomy" id="320322"/>
    <lineage>
        <taxon>Eukaryota</taxon>
        <taxon>Viridiplantae</taxon>
        <taxon>Streptophyta</taxon>
        <taxon>Embryophyta</taxon>
        <taxon>Tracheophyta</taxon>
        <taxon>Spermatophyta</taxon>
        <taxon>Magnoliopsida</taxon>
        <taxon>Liliopsida</taxon>
        <taxon>Zingiberales</taxon>
        <taxon>Musaceae</taxon>
        <taxon>Musa</taxon>
    </lineage>
</organism>